<sequence length="138" mass="15153">MRLVDDEPDLPAQINIVPAIDIIFVILAFFILASLFLDRTEGLPVSLPNATTAQTQDRIPFTITLYPQGEIFLEGQLIGIDGLEGEIRSRMQSSSTVLVVLQADEEVRHGTVVEVMDRLRRIEGVNLAIATTALPSNP</sequence>
<evidence type="ECO:0000313" key="10">
    <source>
        <dbReference type="Proteomes" id="UP000621799"/>
    </source>
</evidence>
<keyword evidence="5 8" id="KW-1133">Transmembrane helix</keyword>
<comment type="caution">
    <text evidence="9">The sequence shown here is derived from an EMBL/GenBank/DDBJ whole genome shotgun (WGS) entry which is preliminary data.</text>
</comment>
<dbReference type="Gene3D" id="3.30.420.270">
    <property type="match status" value="1"/>
</dbReference>
<keyword evidence="7" id="KW-0653">Protein transport</keyword>
<keyword evidence="10" id="KW-1185">Reference proteome</keyword>
<dbReference type="Proteomes" id="UP000621799">
    <property type="component" value="Unassembled WGS sequence"/>
</dbReference>
<dbReference type="GO" id="GO:0022857">
    <property type="term" value="F:transmembrane transporter activity"/>
    <property type="evidence" value="ECO:0007669"/>
    <property type="project" value="InterPro"/>
</dbReference>
<gene>
    <name evidence="9" type="ORF">IQ235_06225</name>
</gene>
<dbReference type="Pfam" id="PF02472">
    <property type="entry name" value="ExbD"/>
    <property type="match status" value="1"/>
</dbReference>
<name>A0A928Z870_9CYAN</name>
<dbReference type="InterPro" id="IPR003400">
    <property type="entry name" value="ExbD"/>
</dbReference>
<dbReference type="GO" id="GO:0005886">
    <property type="term" value="C:plasma membrane"/>
    <property type="evidence" value="ECO:0007669"/>
    <property type="project" value="UniProtKB-SubCell"/>
</dbReference>
<accession>A0A928Z870</accession>
<keyword evidence="7" id="KW-0813">Transport</keyword>
<protein>
    <submittedName>
        <fullName evidence="9">Biopolymer transporter ExbD</fullName>
    </submittedName>
</protein>
<evidence type="ECO:0000256" key="2">
    <source>
        <dbReference type="ARBA" id="ARBA00005811"/>
    </source>
</evidence>
<evidence type="ECO:0000256" key="6">
    <source>
        <dbReference type="ARBA" id="ARBA00023136"/>
    </source>
</evidence>
<keyword evidence="6 8" id="KW-0472">Membrane</keyword>
<evidence type="ECO:0000256" key="5">
    <source>
        <dbReference type="ARBA" id="ARBA00022989"/>
    </source>
</evidence>
<evidence type="ECO:0000313" key="9">
    <source>
        <dbReference type="EMBL" id="MBE9040388.1"/>
    </source>
</evidence>
<dbReference type="PANTHER" id="PTHR30558">
    <property type="entry name" value="EXBD MEMBRANE COMPONENT OF PMF-DRIVEN MACROMOLECULE IMPORT SYSTEM"/>
    <property type="match status" value="1"/>
</dbReference>
<dbReference type="AlphaFoldDB" id="A0A928Z870"/>
<feature type="transmembrane region" description="Helical" evidence="8">
    <location>
        <begin position="12"/>
        <end position="37"/>
    </location>
</feature>
<keyword evidence="4 7" id="KW-0812">Transmembrane</keyword>
<comment type="similarity">
    <text evidence="2 7">Belongs to the ExbD/TolR family.</text>
</comment>
<evidence type="ECO:0000256" key="3">
    <source>
        <dbReference type="ARBA" id="ARBA00022475"/>
    </source>
</evidence>
<evidence type="ECO:0000256" key="7">
    <source>
        <dbReference type="RuleBase" id="RU003879"/>
    </source>
</evidence>
<comment type="subcellular location">
    <subcellularLocation>
        <location evidence="1">Cell membrane</location>
        <topology evidence="1">Single-pass membrane protein</topology>
    </subcellularLocation>
    <subcellularLocation>
        <location evidence="7">Cell membrane</location>
        <topology evidence="7">Single-pass type II membrane protein</topology>
    </subcellularLocation>
</comment>
<dbReference type="RefSeq" id="WP_264320635.1">
    <property type="nucleotide sequence ID" value="NZ_JADEXN010000080.1"/>
</dbReference>
<reference evidence="9" key="1">
    <citation type="submission" date="2020-10" db="EMBL/GenBank/DDBJ databases">
        <authorList>
            <person name="Castelo-Branco R."/>
            <person name="Eusebio N."/>
            <person name="Adriana R."/>
            <person name="Vieira A."/>
            <person name="Brugerolle De Fraissinette N."/>
            <person name="Rezende De Castro R."/>
            <person name="Schneider M.P."/>
            <person name="Vasconcelos V."/>
            <person name="Leao P.N."/>
        </authorList>
    </citation>
    <scope>NUCLEOTIDE SEQUENCE</scope>
    <source>
        <strain evidence="9">LEGE 11467</strain>
    </source>
</reference>
<dbReference type="GO" id="GO:0015031">
    <property type="term" value="P:protein transport"/>
    <property type="evidence" value="ECO:0007669"/>
    <property type="project" value="UniProtKB-KW"/>
</dbReference>
<dbReference type="PANTHER" id="PTHR30558:SF3">
    <property type="entry name" value="BIOPOLYMER TRANSPORT PROTEIN EXBD-RELATED"/>
    <property type="match status" value="1"/>
</dbReference>
<evidence type="ECO:0000256" key="4">
    <source>
        <dbReference type="ARBA" id="ARBA00022692"/>
    </source>
</evidence>
<evidence type="ECO:0000256" key="8">
    <source>
        <dbReference type="SAM" id="Phobius"/>
    </source>
</evidence>
<keyword evidence="3" id="KW-1003">Cell membrane</keyword>
<organism evidence="9 10">
    <name type="scientific">Zarconia navalis LEGE 11467</name>
    <dbReference type="NCBI Taxonomy" id="1828826"/>
    <lineage>
        <taxon>Bacteria</taxon>
        <taxon>Bacillati</taxon>
        <taxon>Cyanobacteriota</taxon>
        <taxon>Cyanophyceae</taxon>
        <taxon>Oscillatoriophycideae</taxon>
        <taxon>Oscillatoriales</taxon>
        <taxon>Oscillatoriales incertae sedis</taxon>
        <taxon>Zarconia</taxon>
        <taxon>Zarconia navalis</taxon>
    </lineage>
</organism>
<proteinExistence type="inferred from homology"/>
<evidence type="ECO:0000256" key="1">
    <source>
        <dbReference type="ARBA" id="ARBA00004162"/>
    </source>
</evidence>
<dbReference type="EMBL" id="JADEXN010000080">
    <property type="protein sequence ID" value="MBE9040388.1"/>
    <property type="molecule type" value="Genomic_DNA"/>
</dbReference>